<dbReference type="GO" id="GO:0005506">
    <property type="term" value="F:iron ion binding"/>
    <property type="evidence" value="ECO:0007669"/>
    <property type="project" value="InterPro"/>
</dbReference>
<feature type="transmembrane region" description="Helical" evidence="6">
    <location>
        <begin position="51"/>
        <end position="72"/>
    </location>
</feature>
<sequence>MDSTIVQPLTMQMRMARFIKEDDWKNEIVLYFFPDGVYELPRFARCWIRNYLLTVVLYLGLGALWSIWVYKIKGKRYFAPGEKPSKKDVFEQIKVSMMAIPLYALLPCAAEWMVERGWTKAYASISEVGIPMFFAYFAMYMCCVEFGVYWMHRMLHESKFLYNNLHYIHHKYNKENTMSPFAGLAFHPLDGMLQAIPYVWTLYMVPMHFLTVELLLFATGVWTTNIHDNINGKCEPIMGAAYHTIHHTLYRFNYGHYLTYMDRAFGTYITPYQLEKRKSK</sequence>
<keyword evidence="4 6" id="KW-1133">Transmembrane helix</keyword>
<dbReference type="PANTHER" id="PTHR11863">
    <property type="entry name" value="STEROL DESATURASE"/>
    <property type="match status" value="1"/>
</dbReference>
<evidence type="ECO:0000256" key="4">
    <source>
        <dbReference type="ARBA" id="ARBA00022989"/>
    </source>
</evidence>
<evidence type="ECO:0000313" key="8">
    <source>
        <dbReference type="EMBL" id="CAE0607795.1"/>
    </source>
</evidence>
<reference evidence="8" key="1">
    <citation type="submission" date="2021-01" db="EMBL/GenBank/DDBJ databases">
        <authorList>
            <person name="Corre E."/>
            <person name="Pelletier E."/>
            <person name="Niang G."/>
            <person name="Scheremetjew M."/>
            <person name="Finn R."/>
            <person name="Kale V."/>
            <person name="Holt S."/>
            <person name="Cochrane G."/>
            <person name="Meng A."/>
            <person name="Brown T."/>
            <person name="Cohen L."/>
        </authorList>
    </citation>
    <scope>NUCLEOTIDE SEQUENCE</scope>
    <source>
        <strain evidence="8">CCMP1897</strain>
    </source>
</reference>
<accession>A0A7S3U9Z2</accession>
<comment type="similarity">
    <text evidence="2">Belongs to the sterol desaturase family.</text>
</comment>
<evidence type="ECO:0000256" key="3">
    <source>
        <dbReference type="ARBA" id="ARBA00022692"/>
    </source>
</evidence>
<protein>
    <recommendedName>
        <fullName evidence="7">Fatty acid hydroxylase domain-containing protein</fullName>
    </recommendedName>
</protein>
<dbReference type="EMBL" id="HBIS01001822">
    <property type="protein sequence ID" value="CAE0607795.1"/>
    <property type="molecule type" value="Transcribed_RNA"/>
</dbReference>
<evidence type="ECO:0000259" key="7">
    <source>
        <dbReference type="Pfam" id="PF04116"/>
    </source>
</evidence>
<evidence type="ECO:0000256" key="6">
    <source>
        <dbReference type="SAM" id="Phobius"/>
    </source>
</evidence>
<evidence type="ECO:0000256" key="1">
    <source>
        <dbReference type="ARBA" id="ARBA00004370"/>
    </source>
</evidence>
<evidence type="ECO:0000256" key="5">
    <source>
        <dbReference type="ARBA" id="ARBA00023136"/>
    </source>
</evidence>
<feature type="domain" description="Fatty acid hydroxylase" evidence="7">
    <location>
        <begin position="138"/>
        <end position="267"/>
    </location>
</feature>
<evidence type="ECO:0000256" key="2">
    <source>
        <dbReference type="ARBA" id="ARBA00009324"/>
    </source>
</evidence>
<dbReference type="GO" id="GO:0016020">
    <property type="term" value="C:membrane"/>
    <property type="evidence" value="ECO:0007669"/>
    <property type="project" value="UniProtKB-SubCell"/>
</dbReference>
<dbReference type="InterPro" id="IPR050307">
    <property type="entry name" value="Sterol_Desaturase_Related"/>
</dbReference>
<dbReference type="AlphaFoldDB" id="A0A7S3U9Z2"/>
<dbReference type="GO" id="GO:0008610">
    <property type="term" value="P:lipid biosynthetic process"/>
    <property type="evidence" value="ECO:0007669"/>
    <property type="project" value="InterPro"/>
</dbReference>
<organism evidence="8">
    <name type="scientific">Picocystis salinarum</name>
    <dbReference type="NCBI Taxonomy" id="88271"/>
    <lineage>
        <taxon>Eukaryota</taxon>
        <taxon>Viridiplantae</taxon>
        <taxon>Chlorophyta</taxon>
        <taxon>Picocystophyceae</taxon>
        <taxon>Picocystales</taxon>
        <taxon>Picocystaceae</taxon>
        <taxon>Picocystis</taxon>
    </lineage>
</organism>
<dbReference type="InterPro" id="IPR006694">
    <property type="entry name" value="Fatty_acid_hydroxylase"/>
</dbReference>
<dbReference type="GO" id="GO:0016491">
    <property type="term" value="F:oxidoreductase activity"/>
    <property type="evidence" value="ECO:0007669"/>
    <property type="project" value="InterPro"/>
</dbReference>
<keyword evidence="3 6" id="KW-0812">Transmembrane</keyword>
<dbReference type="Pfam" id="PF04116">
    <property type="entry name" value="FA_hydroxylase"/>
    <property type="match status" value="1"/>
</dbReference>
<gene>
    <name evidence="8" type="ORF">PSAL00342_LOCUS1612</name>
</gene>
<keyword evidence="5 6" id="KW-0472">Membrane</keyword>
<proteinExistence type="inferred from homology"/>
<feature type="transmembrane region" description="Helical" evidence="6">
    <location>
        <begin position="133"/>
        <end position="151"/>
    </location>
</feature>
<comment type="subcellular location">
    <subcellularLocation>
        <location evidence="1">Membrane</location>
    </subcellularLocation>
</comment>
<name>A0A7S3U9Z2_9CHLO</name>